<dbReference type="EMBL" id="CP042305">
    <property type="protein sequence ID" value="QDZ14896.1"/>
    <property type="molecule type" value="Genomic_DNA"/>
</dbReference>
<evidence type="ECO:0000313" key="2">
    <source>
        <dbReference type="Proteomes" id="UP000320216"/>
    </source>
</evidence>
<dbReference type="Proteomes" id="UP000320216">
    <property type="component" value="Chromosome"/>
</dbReference>
<protein>
    <recommendedName>
        <fullName evidence="3">Transcriptional regulator, AbiEi antitoxin, Type IV TA system</fullName>
    </recommendedName>
</protein>
<name>A0A5B8M3N2_9MICO</name>
<organism evidence="1 2">
    <name type="scientific">Humibacter ginsenosidimutans</name>
    <dbReference type="NCBI Taxonomy" id="2599293"/>
    <lineage>
        <taxon>Bacteria</taxon>
        <taxon>Bacillati</taxon>
        <taxon>Actinomycetota</taxon>
        <taxon>Actinomycetes</taxon>
        <taxon>Micrococcales</taxon>
        <taxon>Microbacteriaceae</taxon>
        <taxon>Humibacter</taxon>
    </lineage>
</organism>
<reference evidence="1 2" key="1">
    <citation type="submission" date="2019-07" db="EMBL/GenBank/DDBJ databases">
        <title>Full genome sequence of Humibacter sp. WJ7-1.</title>
        <authorList>
            <person name="Im W.-T."/>
        </authorList>
    </citation>
    <scope>NUCLEOTIDE SEQUENCE [LARGE SCALE GENOMIC DNA]</scope>
    <source>
        <strain evidence="1 2">WJ7-1</strain>
    </source>
</reference>
<dbReference type="KEGG" id="huw:FPZ11_09100"/>
<gene>
    <name evidence="1" type="ORF">FPZ11_09100</name>
</gene>
<evidence type="ECO:0008006" key="3">
    <source>
        <dbReference type="Google" id="ProtNLM"/>
    </source>
</evidence>
<dbReference type="RefSeq" id="WP_146320217.1">
    <property type="nucleotide sequence ID" value="NZ_CP042305.1"/>
</dbReference>
<accession>A0A5B8M3N2</accession>
<dbReference type="AlphaFoldDB" id="A0A5B8M3N2"/>
<proteinExistence type="predicted"/>
<dbReference type="OrthoDB" id="5517693at2"/>
<keyword evidence="2" id="KW-1185">Reference proteome</keyword>
<evidence type="ECO:0000313" key="1">
    <source>
        <dbReference type="EMBL" id="QDZ14896.1"/>
    </source>
</evidence>
<sequence length="321" mass="35663">MTDAQRTEPEQALVLARDLRALGRYDSQRAVRGAHELTSLRWGAYATASDLAHLKPAETYMLQVLAAAAMRKAPVVTGVSAGVLCGLPLVGWNPPMVFLMGTGTSGRRRNGVVEVPRWRSATVLDGTPSMTALPDTLIEVCRTAPFLTALNMVDQALLIDRFGSRPPMTTPAELADAFQRRMPFRGSARVRTVLDFSDTHAESVFETLSRTTIAEEGFPTPVTQIEVILPDGTAVYSDFGWPEYRVLGEADGWGKYVNPRYPSAGSLEERVRAEKARDNALRRVEWMPAHWEWNDAWNRSPLTACLQDAGLPIVRRRMRLR</sequence>